<dbReference type="PANTHER" id="PTHR13031:SF0">
    <property type="entry name" value="RIBONUCLEASE P PROTEIN SUBUNIT P30"/>
    <property type="match status" value="1"/>
</dbReference>
<evidence type="ECO:0000313" key="6">
    <source>
        <dbReference type="Proteomes" id="UP000799437"/>
    </source>
</evidence>
<evidence type="ECO:0000256" key="4">
    <source>
        <dbReference type="SAM" id="MobiDB-lite"/>
    </source>
</evidence>
<dbReference type="GeneID" id="54488619"/>
<feature type="region of interest" description="Disordered" evidence="4">
    <location>
        <begin position="236"/>
        <end position="305"/>
    </location>
</feature>
<dbReference type="GO" id="GO:0005655">
    <property type="term" value="C:nucleolar ribonuclease P complex"/>
    <property type="evidence" value="ECO:0007669"/>
    <property type="project" value="TreeGrafter"/>
</dbReference>
<reference evidence="5" key="1">
    <citation type="journal article" date="2020" name="Stud. Mycol.">
        <title>101 Dothideomycetes genomes: a test case for predicting lifestyles and emergence of pathogens.</title>
        <authorList>
            <person name="Haridas S."/>
            <person name="Albert R."/>
            <person name="Binder M."/>
            <person name="Bloem J."/>
            <person name="Labutti K."/>
            <person name="Salamov A."/>
            <person name="Andreopoulos B."/>
            <person name="Baker S."/>
            <person name="Barry K."/>
            <person name="Bills G."/>
            <person name="Bluhm B."/>
            <person name="Cannon C."/>
            <person name="Castanera R."/>
            <person name="Culley D."/>
            <person name="Daum C."/>
            <person name="Ezra D."/>
            <person name="Gonzalez J."/>
            <person name="Henrissat B."/>
            <person name="Kuo A."/>
            <person name="Liang C."/>
            <person name="Lipzen A."/>
            <person name="Lutzoni F."/>
            <person name="Magnuson J."/>
            <person name="Mondo S."/>
            <person name="Nolan M."/>
            <person name="Ohm R."/>
            <person name="Pangilinan J."/>
            <person name="Park H.-J."/>
            <person name="Ramirez L."/>
            <person name="Alfaro M."/>
            <person name="Sun H."/>
            <person name="Tritt A."/>
            <person name="Yoshinaga Y."/>
            <person name="Zwiers L.-H."/>
            <person name="Turgeon B."/>
            <person name="Goodwin S."/>
            <person name="Spatafora J."/>
            <person name="Crous P."/>
            <person name="Grigoriev I."/>
        </authorList>
    </citation>
    <scope>NUCLEOTIDE SEQUENCE</scope>
    <source>
        <strain evidence="5">CBS 121739</strain>
    </source>
</reference>
<protein>
    <submittedName>
        <fullName evidence="5">Ribonuclease P/MRP 30kDa subunit</fullName>
    </submittedName>
</protein>
<keyword evidence="6" id="KW-1185">Reference proteome</keyword>
<feature type="compositionally biased region" description="Polar residues" evidence="4">
    <location>
        <begin position="243"/>
        <end position="259"/>
    </location>
</feature>
<dbReference type="PANTHER" id="PTHR13031">
    <property type="entry name" value="RIBONUCLEASE P SUBUNIT P30"/>
    <property type="match status" value="1"/>
</dbReference>
<dbReference type="Gene3D" id="3.20.20.140">
    <property type="entry name" value="Metal-dependent hydrolases"/>
    <property type="match status" value="1"/>
</dbReference>
<comment type="subcellular location">
    <subcellularLocation>
        <location evidence="1">Nucleus</location>
    </subcellularLocation>
</comment>
<evidence type="ECO:0000256" key="3">
    <source>
        <dbReference type="ARBA" id="ARBA00022694"/>
    </source>
</evidence>
<dbReference type="OrthoDB" id="17948at2759"/>
<dbReference type="RefSeq" id="XP_033596764.1">
    <property type="nucleotide sequence ID" value="XM_033747565.1"/>
</dbReference>
<accession>A0A6A6VVQ4</accession>
<sequence length="305" mass="34125">MFYDLNVPWAAQDRELQRTIAFLDELGYNVVALNHTLSGKLPGDLTCPIPQTPDFPVPPSMRILRRCTLTLHDPSQNHRISTLSANYDILALRPTDEKTLKQACESADCDIVSIDMTQRLSYYFKFKMLSQAIERGARIEICYGPSILAKDSLARRNVISNVIQLIRATRGRGIIISSGATNALGCRAPWDVINLTTVWGLSQERGKEALSTESRNLVAFAQLKRNSYRGAVNVVYGGERPKPQTTLPLVSKGSKQQQNNKRKVDADSGSTDNPISKREKKRREKQARLEAMPIQPERQEGEADS</sequence>
<dbReference type="InterPro" id="IPR016195">
    <property type="entry name" value="Pol/histidinol_Pase-like"/>
</dbReference>
<dbReference type="AlphaFoldDB" id="A0A6A6VVQ4"/>
<dbReference type="Pfam" id="PF01876">
    <property type="entry name" value="RNase_P_p30"/>
    <property type="match status" value="1"/>
</dbReference>
<evidence type="ECO:0000256" key="2">
    <source>
        <dbReference type="ARBA" id="ARBA00007331"/>
    </source>
</evidence>
<comment type="similarity">
    <text evidence="2">Belongs to the eukaryotic/archaeal RNase P protein component 3 family.</text>
</comment>
<dbReference type="SUPFAM" id="SSF89550">
    <property type="entry name" value="PHP domain-like"/>
    <property type="match status" value="1"/>
</dbReference>
<dbReference type="Proteomes" id="UP000799437">
    <property type="component" value="Unassembled WGS sequence"/>
</dbReference>
<dbReference type="InterPro" id="IPR002738">
    <property type="entry name" value="RNase_P_p30"/>
</dbReference>
<gene>
    <name evidence="5" type="ORF">EJ05DRAFT_504405</name>
</gene>
<keyword evidence="3" id="KW-0819">tRNA processing</keyword>
<evidence type="ECO:0000313" key="5">
    <source>
        <dbReference type="EMBL" id="KAF2754313.1"/>
    </source>
</evidence>
<name>A0A6A6VVQ4_9PEZI</name>
<dbReference type="GO" id="GO:0003723">
    <property type="term" value="F:RNA binding"/>
    <property type="evidence" value="ECO:0007669"/>
    <property type="project" value="TreeGrafter"/>
</dbReference>
<dbReference type="EMBL" id="ML996581">
    <property type="protein sequence ID" value="KAF2754313.1"/>
    <property type="molecule type" value="Genomic_DNA"/>
</dbReference>
<organism evidence="5 6">
    <name type="scientific">Pseudovirgaria hyperparasitica</name>
    <dbReference type="NCBI Taxonomy" id="470096"/>
    <lineage>
        <taxon>Eukaryota</taxon>
        <taxon>Fungi</taxon>
        <taxon>Dikarya</taxon>
        <taxon>Ascomycota</taxon>
        <taxon>Pezizomycotina</taxon>
        <taxon>Dothideomycetes</taxon>
        <taxon>Dothideomycetes incertae sedis</taxon>
        <taxon>Acrospermales</taxon>
        <taxon>Acrospermaceae</taxon>
        <taxon>Pseudovirgaria</taxon>
    </lineage>
</organism>
<proteinExistence type="inferred from homology"/>
<dbReference type="GO" id="GO:0008033">
    <property type="term" value="P:tRNA processing"/>
    <property type="evidence" value="ECO:0007669"/>
    <property type="project" value="UniProtKB-KW"/>
</dbReference>
<evidence type="ECO:0000256" key="1">
    <source>
        <dbReference type="ARBA" id="ARBA00004123"/>
    </source>
</evidence>